<keyword evidence="8 11" id="KW-0312">Gluconeogenesis</keyword>
<dbReference type="EMBL" id="CAWUOM010000005">
    <property type="protein sequence ID" value="CAK7263458.1"/>
    <property type="molecule type" value="Genomic_DNA"/>
</dbReference>
<dbReference type="InterPro" id="IPR035990">
    <property type="entry name" value="TIM_sf"/>
</dbReference>
<comment type="pathway">
    <text evidence="3 11">Carbohydrate biosynthesis; gluconeogenesis.</text>
</comment>
<evidence type="ECO:0000313" key="13">
    <source>
        <dbReference type="Proteomes" id="UP001642501"/>
    </source>
</evidence>
<evidence type="ECO:0000256" key="1">
    <source>
        <dbReference type="ARBA" id="ARBA00000474"/>
    </source>
</evidence>
<evidence type="ECO:0000256" key="9">
    <source>
        <dbReference type="ARBA" id="ARBA00023152"/>
    </source>
</evidence>
<evidence type="ECO:0000256" key="4">
    <source>
        <dbReference type="ARBA" id="ARBA00007422"/>
    </source>
</evidence>
<dbReference type="PANTHER" id="PTHR21139">
    <property type="entry name" value="TRIOSEPHOSPHATE ISOMERASE"/>
    <property type="match status" value="1"/>
</dbReference>
<evidence type="ECO:0000256" key="11">
    <source>
        <dbReference type="RuleBase" id="RU363013"/>
    </source>
</evidence>
<dbReference type="Gene3D" id="3.20.20.70">
    <property type="entry name" value="Aldolase class I"/>
    <property type="match status" value="1"/>
</dbReference>
<dbReference type="PROSITE" id="PS00171">
    <property type="entry name" value="TIM_1"/>
    <property type="match status" value="1"/>
</dbReference>
<keyword evidence="13" id="KW-1185">Reference proteome</keyword>
<comment type="subunit">
    <text evidence="5">Homodimer.</text>
</comment>
<comment type="caution">
    <text evidence="12">The sequence shown here is derived from an EMBL/GenBank/DDBJ whole genome shotgun (WGS) entry which is preliminary data.</text>
</comment>
<evidence type="ECO:0000256" key="5">
    <source>
        <dbReference type="ARBA" id="ARBA00011738"/>
    </source>
</evidence>
<organism evidence="12 13">
    <name type="scientific">Sporothrix epigloea</name>
    <dbReference type="NCBI Taxonomy" id="1892477"/>
    <lineage>
        <taxon>Eukaryota</taxon>
        <taxon>Fungi</taxon>
        <taxon>Dikarya</taxon>
        <taxon>Ascomycota</taxon>
        <taxon>Pezizomycotina</taxon>
        <taxon>Sordariomycetes</taxon>
        <taxon>Sordariomycetidae</taxon>
        <taxon>Ophiostomatales</taxon>
        <taxon>Ophiostomataceae</taxon>
        <taxon>Sporothrix</taxon>
    </lineage>
</organism>
<evidence type="ECO:0000313" key="12">
    <source>
        <dbReference type="EMBL" id="CAK7263458.1"/>
    </source>
</evidence>
<proteinExistence type="inferred from homology"/>
<dbReference type="InterPro" id="IPR000652">
    <property type="entry name" value="Triosephosphate_isomerase"/>
</dbReference>
<comment type="catalytic activity">
    <reaction evidence="1 11">
        <text>D-glyceraldehyde 3-phosphate = dihydroxyacetone phosphate</text>
        <dbReference type="Rhea" id="RHEA:18585"/>
        <dbReference type="ChEBI" id="CHEBI:57642"/>
        <dbReference type="ChEBI" id="CHEBI:59776"/>
        <dbReference type="EC" id="5.3.1.1"/>
    </reaction>
</comment>
<dbReference type="InterPro" id="IPR022896">
    <property type="entry name" value="TrioseP_Isoase_bac/euk"/>
</dbReference>
<sequence>MSPRKFFVGGNFKMNGTIKSIKAIVDNLNQANLDSNVEVVVAPPALYLLLVRDSLKAQIEVAAQNVYDQPDGAFTGEISAHQLGDSNITWTILGHSERRTLLGESDAVVSSKTKYALDNGLGVIWCCGETLEQREASLTVAVVTGQLASLKETLGTDAAAWAKVVIAYEPIWAIGTGKVATTEQAQEVHAAIRNWLSDKVSPAVAEATRILYGGSVNEKNCKDLAKQADIDGFLVGGASLKPGFVEIVNCNL</sequence>
<dbReference type="Proteomes" id="UP001642501">
    <property type="component" value="Unassembled WGS sequence"/>
</dbReference>
<keyword evidence="9 11" id="KW-0324">Glycolysis</keyword>
<evidence type="ECO:0000256" key="7">
    <source>
        <dbReference type="ARBA" id="ARBA00019397"/>
    </source>
</evidence>
<gene>
    <name evidence="12" type="primary">TPI1</name>
    <name evidence="12" type="ORF">SEPCBS57363_000569</name>
</gene>
<dbReference type="PANTHER" id="PTHR21139:SF41">
    <property type="entry name" value="TRIOSEPHOSPHATE ISOMERASE"/>
    <property type="match status" value="1"/>
</dbReference>
<evidence type="ECO:0000256" key="3">
    <source>
        <dbReference type="ARBA" id="ARBA00004742"/>
    </source>
</evidence>
<evidence type="ECO:0000256" key="8">
    <source>
        <dbReference type="ARBA" id="ARBA00022432"/>
    </source>
</evidence>
<dbReference type="InterPro" id="IPR020861">
    <property type="entry name" value="Triosephosphate_isomerase_AS"/>
</dbReference>
<dbReference type="SUPFAM" id="SSF51351">
    <property type="entry name" value="Triosephosphate isomerase (TIM)"/>
    <property type="match status" value="1"/>
</dbReference>
<dbReference type="EC" id="5.3.1.1" evidence="6 11"/>
<dbReference type="CDD" id="cd00311">
    <property type="entry name" value="TIM"/>
    <property type="match status" value="1"/>
</dbReference>
<dbReference type="Pfam" id="PF00121">
    <property type="entry name" value="TIM"/>
    <property type="match status" value="1"/>
</dbReference>
<keyword evidence="10 11" id="KW-0413">Isomerase</keyword>
<dbReference type="HAMAP" id="MF_00147_B">
    <property type="entry name" value="TIM_B"/>
    <property type="match status" value="1"/>
</dbReference>
<comment type="pathway">
    <text evidence="2 11">Carbohydrate degradation; glycolysis; D-glyceraldehyde 3-phosphate from glycerone phosphate: step 1/1.</text>
</comment>
<evidence type="ECO:0000256" key="6">
    <source>
        <dbReference type="ARBA" id="ARBA00011940"/>
    </source>
</evidence>
<comment type="similarity">
    <text evidence="4 11">Belongs to the triosephosphate isomerase family.</text>
</comment>
<dbReference type="GO" id="GO:0004807">
    <property type="term" value="F:triose-phosphate isomerase activity"/>
    <property type="evidence" value="ECO:0007669"/>
    <property type="project" value="UniProtKB-EC"/>
</dbReference>
<name>A0ABP0D6Z5_9PEZI</name>
<dbReference type="InterPro" id="IPR013785">
    <property type="entry name" value="Aldolase_TIM"/>
</dbReference>
<protein>
    <recommendedName>
        <fullName evidence="7 11">Triosephosphate isomerase</fullName>
        <ecNumber evidence="6 11">5.3.1.1</ecNumber>
    </recommendedName>
</protein>
<dbReference type="PROSITE" id="PS51440">
    <property type="entry name" value="TIM_2"/>
    <property type="match status" value="1"/>
</dbReference>
<evidence type="ECO:0000256" key="10">
    <source>
        <dbReference type="ARBA" id="ARBA00023235"/>
    </source>
</evidence>
<accession>A0ABP0D6Z5</accession>
<reference evidence="12 13" key="1">
    <citation type="submission" date="2024-01" db="EMBL/GenBank/DDBJ databases">
        <authorList>
            <person name="Allen C."/>
            <person name="Tagirdzhanova G."/>
        </authorList>
    </citation>
    <scope>NUCLEOTIDE SEQUENCE [LARGE SCALE GENOMIC DNA]</scope>
    <source>
        <strain evidence="12 13">CBS 573.63</strain>
    </source>
</reference>
<dbReference type="NCBIfam" id="TIGR00419">
    <property type="entry name" value="tim"/>
    <property type="match status" value="1"/>
</dbReference>
<evidence type="ECO:0000256" key="2">
    <source>
        <dbReference type="ARBA" id="ARBA00004680"/>
    </source>
</evidence>